<dbReference type="Proteomes" id="UP001642540">
    <property type="component" value="Unassembled WGS sequence"/>
</dbReference>
<gene>
    <name evidence="1" type="ORF">ODALV1_LOCUS22677</name>
</gene>
<keyword evidence="2" id="KW-1185">Reference proteome</keyword>
<evidence type="ECO:0000313" key="1">
    <source>
        <dbReference type="EMBL" id="CAL8128917.1"/>
    </source>
</evidence>
<evidence type="ECO:0000313" key="2">
    <source>
        <dbReference type="Proteomes" id="UP001642540"/>
    </source>
</evidence>
<proteinExistence type="predicted"/>
<comment type="caution">
    <text evidence="1">The sequence shown here is derived from an EMBL/GenBank/DDBJ whole genome shotgun (WGS) entry which is preliminary data.</text>
</comment>
<name>A0ABP1RIP6_9HEXA</name>
<organism evidence="1 2">
    <name type="scientific">Orchesella dallaii</name>
    <dbReference type="NCBI Taxonomy" id="48710"/>
    <lineage>
        <taxon>Eukaryota</taxon>
        <taxon>Metazoa</taxon>
        <taxon>Ecdysozoa</taxon>
        <taxon>Arthropoda</taxon>
        <taxon>Hexapoda</taxon>
        <taxon>Collembola</taxon>
        <taxon>Entomobryomorpha</taxon>
        <taxon>Entomobryoidea</taxon>
        <taxon>Orchesellidae</taxon>
        <taxon>Orchesellinae</taxon>
        <taxon>Orchesella</taxon>
    </lineage>
</organism>
<dbReference type="EMBL" id="CAXLJM020000075">
    <property type="protein sequence ID" value="CAL8128917.1"/>
    <property type="molecule type" value="Genomic_DNA"/>
</dbReference>
<accession>A0ABP1RIP6</accession>
<reference evidence="1 2" key="1">
    <citation type="submission" date="2024-08" db="EMBL/GenBank/DDBJ databases">
        <authorList>
            <person name="Cucini C."/>
            <person name="Frati F."/>
        </authorList>
    </citation>
    <scope>NUCLEOTIDE SEQUENCE [LARGE SCALE GENOMIC DNA]</scope>
</reference>
<sequence>MLNLPFKMSHRRHNLRVQNLAVVCMGRRKSWKCMYSVIGDEDCLYLTVFTPITHSDRGIPIGITGLTYCTNGERYGSAGIQWDPLNKEVCVDNNCLFLLQWYYMLLIFNLFSVII</sequence>
<protein>
    <submittedName>
        <fullName evidence="1">Uncharacterized protein</fullName>
    </submittedName>
</protein>